<keyword evidence="13" id="KW-0472">Membrane</keyword>
<dbReference type="PANTHER" id="PTHR43757:SF16">
    <property type="entry name" value="AMINOMETHYLTRANSFERASE, MITOCHONDRIAL"/>
    <property type="match status" value="1"/>
</dbReference>
<organism evidence="16 17">
    <name type="scientific">Ladona fulva</name>
    <name type="common">Scarce chaser dragonfly</name>
    <name type="synonym">Libellula fulva</name>
    <dbReference type="NCBI Taxonomy" id="123851"/>
    <lineage>
        <taxon>Eukaryota</taxon>
        <taxon>Metazoa</taxon>
        <taxon>Ecdysozoa</taxon>
        <taxon>Arthropoda</taxon>
        <taxon>Hexapoda</taxon>
        <taxon>Insecta</taxon>
        <taxon>Pterygota</taxon>
        <taxon>Palaeoptera</taxon>
        <taxon>Odonata</taxon>
        <taxon>Epiprocta</taxon>
        <taxon>Anisoptera</taxon>
        <taxon>Libelluloidea</taxon>
        <taxon>Libellulidae</taxon>
        <taxon>Ladona</taxon>
    </lineage>
</organism>
<dbReference type="OrthoDB" id="10263536at2759"/>
<dbReference type="GO" id="GO:0008483">
    <property type="term" value="F:transaminase activity"/>
    <property type="evidence" value="ECO:0007669"/>
    <property type="project" value="UniProtKB-KW"/>
</dbReference>
<comment type="function">
    <text evidence="1">The glycine cleavage system catalyzes the degradation of glycine.</text>
</comment>
<evidence type="ECO:0000256" key="1">
    <source>
        <dbReference type="ARBA" id="ARBA00003631"/>
    </source>
</evidence>
<dbReference type="NCBIfam" id="TIGR00528">
    <property type="entry name" value="gcvT"/>
    <property type="match status" value="1"/>
</dbReference>
<evidence type="ECO:0000256" key="5">
    <source>
        <dbReference type="ARBA" id="ARBA00012616"/>
    </source>
</evidence>
<comment type="subunit">
    <text evidence="4">The glycine cleavage system is composed of four proteins: P, T, L and H.</text>
</comment>
<gene>
    <name evidence="16" type="ORF">J437_LFUL012257</name>
</gene>
<evidence type="ECO:0000256" key="12">
    <source>
        <dbReference type="ARBA" id="ARBA00047665"/>
    </source>
</evidence>
<evidence type="ECO:0000256" key="7">
    <source>
        <dbReference type="ARBA" id="ARBA00022576"/>
    </source>
</evidence>
<dbReference type="InterPro" id="IPR006222">
    <property type="entry name" value="GCVT_N"/>
</dbReference>
<name>A0A8K0KAE3_LADFU</name>
<keyword evidence="9" id="KW-0809">Transit peptide</keyword>
<dbReference type="SUPFAM" id="SSF101790">
    <property type="entry name" value="Aminomethyltransferase beta-barrel domain"/>
    <property type="match status" value="1"/>
</dbReference>
<dbReference type="NCBIfam" id="NF001567">
    <property type="entry name" value="PRK00389.1"/>
    <property type="match status" value="1"/>
</dbReference>
<evidence type="ECO:0000256" key="4">
    <source>
        <dbReference type="ARBA" id="ARBA00011690"/>
    </source>
</evidence>
<dbReference type="Pfam" id="PF08669">
    <property type="entry name" value="GCV_T_C"/>
    <property type="match status" value="1"/>
</dbReference>
<dbReference type="Gene3D" id="3.30.70.1400">
    <property type="entry name" value="Aminomethyltransferase beta-barrel domains"/>
    <property type="match status" value="1"/>
</dbReference>
<evidence type="ECO:0000256" key="11">
    <source>
        <dbReference type="ARBA" id="ARBA00031395"/>
    </source>
</evidence>
<keyword evidence="17" id="KW-1185">Reference proteome</keyword>
<dbReference type="PANTHER" id="PTHR43757">
    <property type="entry name" value="AMINOMETHYLTRANSFERASE"/>
    <property type="match status" value="1"/>
</dbReference>
<evidence type="ECO:0000256" key="13">
    <source>
        <dbReference type="SAM" id="Phobius"/>
    </source>
</evidence>
<dbReference type="GO" id="GO:0004047">
    <property type="term" value="F:aminomethyltransferase activity"/>
    <property type="evidence" value="ECO:0007669"/>
    <property type="project" value="UniProtKB-EC"/>
</dbReference>
<dbReference type="AlphaFoldDB" id="A0A8K0KAE3"/>
<reference evidence="16" key="1">
    <citation type="submission" date="2013-04" db="EMBL/GenBank/DDBJ databases">
        <authorList>
            <person name="Qu J."/>
            <person name="Murali S.C."/>
            <person name="Bandaranaike D."/>
            <person name="Bellair M."/>
            <person name="Blankenburg K."/>
            <person name="Chao H."/>
            <person name="Dinh H."/>
            <person name="Doddapaneni H."/>
            <person name="Downs B."/>
            <person name="Dugan-Rocha S."/>
            <person name="Elkadiri S."/>
            <person name="Gnanaolivu R.D."/>
            <person name="Hernandez B."/>
            <person name="Javaid M."/>
            <person name="Jayaseelan J.C."/>
            <person name="Lee S."/>
            <person name="Li M."/>
            <person name="Ming W."/>
            <person name="Munidasa M."/>
            <person name="Muniz J."/>
            <person name="Nguyen L."/>
            <person name="Ongeri F."/>
            <person name="Osuji N."/>
            <person name="Pu L.-L."/>
            <person name="Puazo M."/>
            <person name="Qu C."/>
            <person name="Quiroz J."/>
            <person name="Raj R."/>
            <person name="Weissenberger G."/>
            <person name="Xin Y."/>
            <person name="Zou X."/>
            <person name="Han Y."/>
            <person name="Richards S."/>
            <person name="Worley K."/>
            <person name="Muzny D."/>
            <person name="Gibbs R."/>
        </authorList>
    </citation>
    <scope>NUCLEOTIDE SEQUENCE</scope>
    <source>
        <strain evidence="16">Sampled in the wild</strain>
    </source>
</reference>
<dbReference type="SUPFAM" id="SSF103025">
    <property type="entry name" value="Folate-binding domain"/>
    <property type="match status" value="1"/>
</dbReference>
<keyword evidence="8" id="KW-0808">Transferase</keyword>
<dbReference type="FunFam" id="3.30.70.1400:FF:000001">
    <property type="entry name" value="Aminomethyltransferase"/>
    <property type="match status" value="1"/>
</dbReference>
<dbReference type="GO" id="GO:0005739">
    <property type="term" value="C:mitochondrion"/>
    <property type="evidence" value="ECO:0007669"/>
    <property type="project" value="UniProtKB-SubCell"/>
</dbReference>
<comment type="catalytic activity">
    <reaction evidence="12">
        <text>N(6)-[(R)-S(8)-aminomethyldihydrolipoyl]-L-lysyl-[protein] + (6S)-5,6,7,8-tetrahydrofolate = N(6)-[(R)-dihydrolipoyl]-L-lysyl-[protein] + (6R)-5,10-methylene-5,6,7,8-tetrahydrofolate + NH4(+)</text>
        <dbReference type="Rhea" id="RHEA:16945"/>
        <dbReference type="Rhea" id="RHEA-COMP:10475"/>
        <dbReference type="Rhea" id="RHEA-COMP:10492"/>
        <dbReference type="ChEBI" id="CHEBI:15636"/>
        <dbReference type="ChEBI" id="CHEBI:28938"/>
        <dbReference type="ChEBI" id="CHEBI:57453"/>
        <dbReference type="ChEBI" id="CHEBI:83100"/>
        <dbReference type="ChEBI" id="CHEBI:83143"/>
        <dbReference type="EC" id="2.1.2.10"/>
    </reaction>
</comment>
<evidence type="ECO:0000256" key="2">
    <source>
        <dbReference type="ARBA" id="ARBA00004173"/>
    </source>
</evidence>
<keyword evidence="13" id="KW-0812">Transmembrane</keyword>
<dbReference type="Pfam" id="PF01571">
    <property type="entry name" value="GCV_T"/>
    <property type="match status" value="1"/>
</dbReference>
<dbReference type="Gene3D" id="2.40.30.110">
    <property type="entry name" value="Aminomethyltransferase beta-barrel domains"/>
    <property type="match status" value="1"/>
</dbReference>
<evidence type="ECO:0000256" key="9">
    <source>
        <dbReference type="ARBA" id="ARBA00022946"/>
    </source>
</evidence>
<dbReference type="Gene3D" id="3.30.1360.120">
    <property type="entry name" value="Probable tRNA modification gtpase trme, domain 1"/>
    <property type="match status" value="1"/>
</dbReference>
<feature type="domain" description="Aminomethyltransferase C-terminal" evidence="15">
    <location>
        <begin position="338"/>
        <end position="392"/>
    </location>
</feature>
<protein>
    <recommendedName>
        <fullName evidence="6">Aminomethyltransferase, mitochondrial</fullName>
        <ecNumber evidence="5">2.1.2.10</ecNumber>
    </recommendedName>
    <alternativeName>
        <fullName evidence="11">Glycine cleavage system T protein</fullName>
    </alternativeName>
</protein>
<dbReference type="InterPro" id="IPR029043">
    <property type="entry name" value="GcvT/YgfZ_C"/>
</dbReference>
<accession>A0A8K0KAE3</accession>
<dbReference type="GO" id="GO:0006546">
    <property type="term" value="P:glycine catabolic process"/>
    <property type="evidence" value="ECO:0007669"/>
    <property type="project" value="InterPro"/>
</dbReference>
<dbReference type="InterPro" id="IPR027266">
    <property type="entry name" value="TrmE/GcvT-like"/>
</dbReference>
<evidence type="ECO:0000256" key="6">
    <source>
        <dbReference type="ARBA" id="ARBA00015825"/>
    </source>
</evidence>
<proteinExistence type="inferred from homology"/>
<comment type="similarity">
    <text evidence="3">Belongs to the GcvT family.</text>
</comment>
<dbReference type="GO" id="GO:0005960">
    <property type="term" value="C:glycine cleavage complex"/>
    <property type="evidence" value="ECO:0007669"/>
    <property type="project" value="InterPro"/>
</dbReference>
<evidence type="ECO:0000256" key="3">
    <source>
        <dbReference type="ARBA" id="ARBA00008609"/>
    </source>
</evidence>
<dbReference type="InterPro" id="IPR013977">
    <property type="entry name" value="GcvT_C"/>
</dbReference>
<reference evidence="16" key="2">
    <citation type="submission" date="2017-10" db="EMBL/GenBank/DDBJ databases">
        <title>Ladona fulva Genome sequencing and assembly.</title>
        <authorList>
            <person name="Murali S."/>
            <person name="Richards S."/>
            <person name="Bandaranaike D."/>
            <person name="Bellair M."/>
            <person name="Blankenburg K."/>
            <person name="Chao H."/>
            <person name="Dinh H."/>
            <person name="Doddapaneni H."/>
            <person name="Dugan-Rocha S."/>
            <person name="Elkadiri S."/>
            <person name="Gnanaolivu R."/>
            <person name="Hernandez B."/>
            <person name="Skinner E."/>
            <person name="Javaid M."/>
            <person name="Lee S."/>
            <person name="Li M."/>
            <person name="Ming W."/>
            <person name="Munidasa M."/>
            <person name="Muniz J."/>
            <person name="Nguyen L."/>
            <person name="Hughes D."/>
            <person name="Osuji N."/>
            <person name="Pu L.-L."/>
            <person name="Puazo M."/>
            <person name="Qu C."/>
            <person name="Quiroz J."/>
            <person name="Raj R."/>
            <person name="Weissenberger G."/>
            <person name="Xin Y."/>
            <person name="Zou X."/>
            <person name="Han Y."/>
            <person name="Worley K."/>
            <person name="Muzny D."/>
            <person name="Gibbs R."/>
        </authorList>
    </citation>
    <scope>NUCLEOTIDE SEQUENCE</scope>
    <source>
        <strain evidence="16">Sampled in the wild</strain>
    </source>
</reference>
<evidence type="ECO:0000313" key="17">
    <source>
        <dbReference type="Proteomes" id="UP000792457"/>
    </source>
</evidence>
<dbReference type="InterPro" id="IPR006223">
    <property type="entry name" value="GcvT"/>
</dbReference>
<feature type="transmembrane region" description="Helical" evidence="13">
    <location>
        <begin position="405"/>
        <end position="426"/>
    </location>
</feature>
<comment type="subcellular location">
    <subcellularLocation>
        <location evidence="2">Mitochondrion</location>
    </subcellularLocation>
</comment>
<dbReference type="EC" id="2.1.2.10" evidence="5"/>
<dbReference type="InterPro" id="IPR028896">
    <property type="entry name" value="GcvT/YgfZ/DmdA"/>
</dbReference>
<sequence>MLTQLKFPRSKELATQQPGLITPTMLVRWASKQGHLIIRSVSTGSPNFSKKTCLYDFHVENGGKMVDFAGYLLPVNYSSLGIAASHVHTRTCCSLFDVSHMAQTKIYGKDRVSFIESLTTADIQGLGINQAQLSVLTNDNGGIIDDLIITNASETYLFVVSNASRREVVRNLFEGTLEKGGGKMDVRIEMAGDDKALLALQGPESARVLGPLLDVDFSKLTFMTSTEAKVAGVPDCRVSRLGYTGEDGVEISAPAEGARTIAEALLTSKNGNVKLAGLGARDSLRLEAGLCLYGMDMDEETTPVEASLAWLVRKRRRLEQGFPGAGIIVSQIKGGVNRKRVGLRSEGPPARHGTEVHDEEGTKIGVITSGCPSPSLGYNIAMAYVNSAFAKIYGFNRFISYRIVATYAACLVLHIAACTQFLTAVIRKYNNEKYQTWVNIDNLWDKSTIHSYIYALHRGTSLALGGNFLQTEAVTEGETVLAILTRVAGALTIAVFIGHCVHIISSAHRSKRESADKMKRQLQSYLADKRIPSKLKNKVFKYFDFHYPETYYEQSHVEKAISKSLLQMAIEPCETFCLNREDFMEVVHPDSALWQNIAAEAELRMERLERLEQQRWRAAFHGNVYEDDSDT</sequence>
<feature type="domain" description="GCVT N-terminal" evidence="14">
    <location>
        <begin position="54"/>
        <end position="314"/>
    </location>
</feature>
<evidence type="ECO:0000256" key="8">
    <source>
        <dbReference type="ARBA" id="ARBA00022679"/>
    </source>
</evidence>
<comment type="caution">
    <text evidence="16">The sequence shown here is derived from an EMBL/GenBank/DDBJ whole genome shotgun (WGS) entry which is preliminary data.</text>
</comment>
<evidence type="ECO:0000259" key="15">
    <source>
        <dbReference type="Pfam" id="PF08669"/>
    </source>
</evidence>
<keyword evidence="13" id="KW-1133">Transmembrane helix</keyword>
<dbReference type="EMBL" id="KZ308551">
    <property type="protein sequence ID" value="KAG8231347.1"/>
    <property type="molecule type" value="Genomic_DNA"/>
</dbReference>
<evidence type="ECO:0000259" key="14">
    <source>
        <dbReference type="Pfam" id="PF01571"/>
    </source>
</evidence>
<keyword evidence="10" id="KW-0496">Mitochondrion</keyword>
<dbReference type="Gene3D" id="4.10.1250.10">
    <property type="entry name" value="Aminomethyltransferase fragment"/>
    <property type="match status" value="1"/>
</dbReference>
<keyword evidence="7" id="KW-0032">Aminotransferase</keyword>
<evidence type="ECO:0000313" key="16">
    <source>
        <dbReference type="EMBL" id="KAG8231347.1"/>
    </source>
</evidence>
<dbReference type="Proteomes" id="UP000792457">
    <property type="component" value="Unassembled WGS sequence"/>
</dbReference>
<evidence type="ECO:0000256" key="10">
    <source>
        <dbReference type="ARBA" id="ARBA00023128"/>
    </source>
</evidence>